<accession>A0A2C9VG23</accession>
<keyword evidence="1" id="KW-0472">Membrane</keyword>
<protein>
    <submittedName>
        <fullName evidence="2">Uncharacterized protein</fullName>
    </submittedName>
</protein>
<name>A0A2C9VG23_MANES</name>
<keyword evidence="1" id="KW-0812">Transmembrane</keyword>
<reference evidence="2" key="1">
    <citation type="submission" date="2016-02" db="EMBL/GenBank/DDBJ databases">
        <title>WGS assembly of Manihot esculenta.</title>
        <authorList>
            <person name="Bredeson J.V."/>
            <person name="Prochnik S.E."/>
            <person name="Lyons J.B."/>
            <person name="Schmutz J."/>
            <person name="Grimwood J."/>
            <person name="Vrebalov J."/>
            <person name="Bart R.S."/>
            <person name="Amuge T."/>
            <person name="Ferguson M.E."/>
            <person name="Green R."/>
            <person name="Putnam N."/>
            <person name="Stites J."/>
            <person name="Rounsley S."/>
            <person name="Rokhsar D.S."/>
        </authorList>
    </citation>
    <scope>NUCLEOTIDE SEQUENCE [LARGE SCALE GENOMIC DNA]</scope>
    <source>
        <tissue evidence="2">Leaf</tissue>
    </source>
</reference>
<keyword evidence="1" id="KW-1133">Transmembrane helix</keyword>
<sequence length="67" mass="7571">MMNIIRPTVHPMEALSLTNGPLNGPRMRMKDVQGIRGAHNGLTLHLLRFMFGLIFVCIMTSTNDFRS</sequence>
<dbReference type="AlphaFoldDB" id="A0A2C9VG23"/>
<evidence type="ECO:0000256" key="1">
    <source>
        <dbReference type="SAM" id="Phobius"/>
    </source>
</evidence>
<organism evidence="2">
    <name type="scientific">Manihot esculenta</name>
    <name type="common">Cassava</name>
    <name type="synonym">Jatropha manihot</name>
    <dbReference type="NCBI Taxonomy" id="3983"/>
    <lineage>
        <taxon>Eukaryota</taxon>
        <taxon>Viridiplantae</taxon>
        <taxon>Streptophyta</taxon>
        <taxon>Embryophyta</taxon>
        <taxon>Tracheophyta</taxon>
        <taxon>Spermatophyta</taxon>
        <taxon>Magnoliopsida</taxon>
        <taxon>eudicotyledons</taxon>
        <taxon>Gunneridae</taxon>
        <taxon>Pentapetalae</taxon>
        <taxon>rosids</taxon>
        <taxon>fabids</taxon>
        <taxon>Malpighiales</taxon>
        <taxon>Euphorbiaceae</taxon>
        <taxon>Crotonoideae</taxon>
        <taxon>Manihoteae</taxon>
        <taxon>Manihot</taxon>
    </lineage>
</organism>
<proteinExistence type="predicted"/>
<evidence type="ECO:0000313" key="2">
    <source>
        <dbReference type="EMBL" id="OAY44242.1"/>
    </source>
</evidence>
<gene>
    <name evidence="2" type="ORF">MANES_08G134800</name>
</gene>
<feature type="transmembrane region" description="Helical" evidence="1">
    <location>
        <begin position="46"/>
        <end position="65"/>
    </location>
</feature>
<dbReference type="EMBL" id="CM004394">
    <property type="protein sequence ID" value="OAY44242.1"/>
    <property type="molecule type" value="Genomic_DNA"/>
</dbReference>